<sequence>MIAVRRKIGIVGAAISGPTLALQILTHPVLRELYTPTLWDQTPDPFPSSCHPTSPFSPSSPSAKTLQTAGAAIALSGNGLAPLYALGLRAAIDARSQEFTGVSFWRSGYGAPAFSPDEAVEAAQPAPAVRLNRMQDPTWSTELGTNMRIIERRHLQEILLKKVVELDGEVVWERKLEKVEEVGDTGGVRVLFKGGKGENVSLLVGAEGAWSEVRRAILRRRDESTAEERWVPDFMGATGIYGISSPKIAPLVVEGVEKEAAADTHGIWLDQGTLSMSPLPGGKIRWDLLIPEASPPEHSKSKAEEEIDAEVEQDMISRWESRIVPNAYSTNSTIDILHRHAGVYHPATSSFGRLIAASERIIRSPLRSSFGVEDATVLANCLLNHSPSAESNFRTALEEYAQVRISRSKKMARMASLAGNLSLGERWYWRWLRDYGIKWMPMPKDPKAGKK</sequence>
<evidence type="ECO:0000256" key="4">
    <source>
        <dbReference type="SAM" id="MobiDB-lite"/>
    </source>
</evidence>
<dbReference type="InterPro" id="IPR036188">
    <property type="entry name" value="FAD/NAD-bd_sf"/>
</dbReference>
<evidence type="ECO:0000313" key="7">
    <source>
        <dbReference type="RefSeq" id="XP_033578556.1"/>
    </source>
</evidence>
<dbReference type="PANTHER" id="PTHR13789">
    <property type="entry name" value="MONOOXYGENASE"/>
    <property type="match status" value="1"/>
</dbReference>
<proteinExistence type="inferred from homology"/>
<name>A0A6A6YRM9_9PEZI</name>
<gene>
    <name evidence="5 7" type="ORF">BDZ99DRAFT_569595</name>
</gene>
<keyword evidence="3" id="KW-0503">Monooxygenase</keyword>
<dbReference type="SUPFAM" id="SSF51905">
    <property type="entry name" value="FAD/NAD(P)-binding domain"/>
    <property type="match status" value="1"/>
</dbReference>
<dbReference type="GeneID" id="54468795"/>
<dbReference type="Proteomes" id="UP000504636">
    <property type="component" value="Unplaced"/>
</dbReference>
<dbReference type="PANTHER" id="PTHR13789:SF309">
    <property type="entry name" value="PUTATIVE (AFU_ORTHOLOGUE AFUA_6G14510)-RELATED"/>
    <property type="match status" value="1"/>
</dbReference>
<evidence type="ECO:0000256" key="3">
    <source>
        <dbReference type="ARBA" id="ARBA00023033"/>
    </source>
</evidence>
<keyword evidence="2" id="KW-0560">Oxidoreductase</keyword>
<dbReference type="AlphaFoldDB" id="A0A6A6YRM9"/>
<dbReference type="Gene3D" id="3.50.50.60">
    <property type="entry name" value="FAD/NAD(P)-binding domain"/>
    <property type="match status" value="1"/>
</dbReference>
<feature type="region of interest" description="Disordered" evidence="4">
    <location>
        <begin position="44"/>
        <end position="63"/>
    </location>
</feature>
<organism evidence="5">
    <name type="scientific">Mytilinidion resinicola</name>
    <dbReference type="NCBI Taxonomy" id="574789"/>
    <lineage>
        <taxon>Eukaryota</taxon>
        <taxon>Fungi</taxon>
        <taxon>Dikarya</taxon>
        <taxon>Ascomycota</taxon>
        <taxon>Pezizomycotina</taxon>
        <taxon>Dothideomycetes</taxon>
        <taxon>Pleosporomycetidae</taxon>
        <taxon>Mytilinidiales</taxon>
        <taxon>Mytilinidiaceae</taxon>
        <taxon>Mytilinidion</taxon>
    </lineage>
</organism>
<protein>
    <submittedName>
        <fullName evidence="5 7">FAD/NAD(P)-binding domain-containing protein</fullName>
    </submittedName>
</protein>
<evidence type="ECO:0000256" key="1">
    <source>
        <dbReference type="ARBA" id="ARBA00007992"/>
    </source>
</evidence>
<accession>A0A6A6YRM9</accession>
<evidence type="ECO:0000256" key="2">
    <source>
        <dbReference type="ARBA" id="ARBA00023002"/>
    </source>
</evidence>
<reference evidence="7" key="3">
    <citation type="submission" date="2025-04" db="UniProtKB">
        <authorList>
            <consortium name="RefSeq"/>
        </authorList>
    </citation>
    <scope>IDENTIFICATION</scope>
    <source>
        <strain evidence="7">CBS 304.34</strain>
    </source>
</reference>
<reference evidence="7" key="2">
    <citation type="submission" date="2020-04" db="EMBL/GenBank/DDBJ databases">
        <authorList>
            <consortium name="NCBI Genome Project"/>
        </authorList>
    </citation>
    <scope>NUCLEOTIDE SEQUENCE</scope>
    <source>
        <strain evidence="7">CBS 304.34</strain>
    </source>
</reference>
<dbReference type="EMBL" id="MU003698">
    <property type="protein sequence ID" value="KAF2811592.1"/>
    <property type="molecule type" value="Genomic_DNA"/>
</dbReference>
<evidence type="ECO:0000313" key="6">
    <source>
        <dbReference type="Proteomes" id="UP000504636"/>
    </source>
</evidence>
<dbReference type="OrthoDB" id="16820at2759"/>
<keyword evidence="6" id="KW-1185">Reference proteome</keyword>
<evidence type="ECO:0000313" key="5">
    <source>
        <dbReference type="EMBL" id="KAF2811592.1"/>
    </source>
</evidence>
<comment type="similarity">
    <text evidence="1">Belongs to the paxM FAD-dependent monooxygenase family.</text>
</comment>
<dbReference type="RefSeq" id="XP_033578556.1">
    <property type="nucleotide sequence ID" value="XM_033727902.1"/>
</dbReference>
<reference evidence="5 7" key="1">
    <citation type="journal article" date="2020" name="Stud. Mycol.">
        <title>101 Dothideomycetes genomes: a test case for predicting lifestyles and emergence of pathogens.</title>
        <authorList>
            <person name="Haridas S."/>
            <person name="Albert R."/>
            <person name="Binder M."/>
            <person name="Bloem J."/>
            <person name="Labutti K."/>
            <person name="Salamov A."/>
            <person name="Andreopoulos B."/>
            <person name="Baker S."/>
            <person name="Barry K."/>
            <person name="Bills G."/>
            <person name="Bluhm B."/>
            <person name="Cannon C."/>
            <person name="Castanera R."/>
            <person name="Culley D."/>
            <person name="Daum C."/>
            <person name="Ezra D."/>
            <person name="Gonzalez J."/>
            <person name="Henrissat B."/>
            <person name="Kuo A."/>
            <person name="Liang C."/>
            <person name="Lipzen A."/>
            <person name="Lutzoni F."/>
            <person name="Magnuson J."/>
            <person name="Mondo S."/>
            <person name="Nolan M."/>
            <person name="Ohm R."/>
            <person name="Pangilinan J."/>
            <person name="Park H.-J."/>
            <person name="Ramirez L."/>
            <person name="Alfaro M."/>
            <person name="Sun H."/>
            <person name="Tritt A."/>
            <person name="Yoshinaga Y."/>
            <person name="Zwiers L.-H."/>
            <person name="Turgeon B."/>
            <person name="Goodwin S."/>
            <person name="Spatafora J."/>
            <person name="Crous P."/>
            <person name="Grigoriev I."/>
        </authorList>
    </citation>
    <scope>NUCLEOTIDE SEQUENCE</scope>
    <source>
        <strain evidence="5 7">CBS 304.34</strain>
    </source>
</reference>
<dbReference type="GO" id="GO:0004497">
    <property type="term" value="F:monooxygenase activity"/>
    <property type="evidence" value="ECO:0007669"/>
    <property type="project" value="UniProtKB-KW"/>
</dbReference>
<dbReference type="InterPro" id="IPR050493">
    <property type="entry name" value="FAD-dep_Monooxygenase_BioMet"/>
</dbReference>
<feature type="compositionally biased region" description="Low complexity" evidence="4">
    <location>
        <begin position="47"/>
        <end position="62"/>
    </location>
</feature>